<keyword evidence="7" id="KW-0560">Oxidoreductase</keyword>
<dbReference type="Gene3D" id="3.40.50.360">
    <property type="match status" value="1"/>
</dbReference>
<evidence type="ECO:0000256" key="7">
    <source>
        <dbReference type="ARBA" id="ARBA00023002"/>
    </source>
</evidence>
<keyword evidence="6" id="KW-0521">NADP</keyword>
<organism evidence="9 10">
    <name type="scientific">Populus alba x Populus x berolinensis</name>
    <dbReference type="NCBI Taxonomy" id="444605"/>
    <lineage>
        <taxon>Eukaryota</taxon>
        <taxon>Viridiplantae</taxon>
        <taxon>Streptophyta</taxon>
        <taxon>Embryophyta</taxon>
        <taxon>Tracheophyta</taxon>
        <taxon>Spermatophyta</taxon>
        <taxon>Magnoliopsida</taxon>
        <taxon>eudicotyledons</taxon>
        <taxon>Gunneridae</taxon>
        <taxon>Pentapetalae</taxon>
        <taxon>rosids</taxon>
        <taxon>fabids</taxon>
        <taxon>Malpighiales</taxon>
        <taxon>Salicaceae</taxon>
        <taxon>Saliceae</taxon>
        <taxon>Populus</taxon>
    </lineage>
</organism>
<dbReference type="InterPro" id="IPR001094">
    <property type="entry name" value="Flavdoxin-like"/>
</dbReference>
<dbReference type="Gene3D" id="2.40.30.10">
    <property type="entry name" value="Translation factors"/>
    <property type="match status" value="1"/>
</dbReference>
<evidence type="ECO:0000256" key="6">
    <source>
        <dbReference type="ARBA" id="ARBA00022857"/>
    </source>
</evidence>
<proteinExistence type="predicted"/>
<dbReference type="InterPro" id="IPR017938">
    <property type="entry name" value="Riboflavin_synthase-like_b-brl"/>
</dbReference>
<evidence type="ECO:0000256" key="2">
    <source>
        <dbReference type="ARBA" id="ARBA00001974"/>
    </source>
</evidence>
<dbReference type="PANTHER" id="PTHR19384">
    <property type="entry name" value="NITRIC OXIDE SYNTHASE-RELATED"/>
    <property type="match status" value="1"/>
</dbReference>
<keyword evidence="3" id="KW-0285">Flavoprotein</keyword>
<comment type="cofactor">
    <cofactor evidence="1">
        <name>FMN</name>
        <dbReference type="ChEBI" id="CHEBI:58210"/>
    </cofactor>
</comment>
<evidence type="ECO:0000256" key="1">
    <source>
        <dbReference type="ARBA" id="ARBA00001917"/>
    </source>
</evidence>
<dbReference type="GO" id="GO:0010181">
    <property type="term" value="F:FMN binding"/>
    <property type="evidence" value="ECO:0007669"/>
    <property type="project" value="InterPro"/>
</dbReference>
<comment type="cofactor">
    <cofactor evidence="2">
        <name>FAD</name>
        <dbReference type="ChEBI" id="CHEBI:57692"/>
    </cofactor>
</comment>
<dbReference type="PROSITE" id="PS50902">
    <property type="entry name" value="FLAVODOXIN_LIKE"/>
    <property type="match status" value="1"/>
</dbReference>
<protein>
    <recommendedName>
        <fullName evidence="8">Flavodoxin-like domain-containing protein</fullName>
    </recommendedName>
</protein>
<evidence type="ECO:0000313" key="9">
    <source>
        <dbReference type="EMBL" id="KAJ6958795.1"/>
    </source>
</evidence>
<sequence length="355" mass="39506">MESSSSSIKLSPLDLMQAIIKVKVDPANVSSESGGSVAEVATLILENREFRPKVPVPPKPLIVKDLEPEVDDGKKKVTIFFGTQTGTAEGFAKLRRQKLGMTRLHLKTVDLDDYAGDDDEYEEKLKKENLVIFFLATYGDGEPTDNAARFYKWFTEGNERGEWLKDLPYAVFGLGNRQYEHFNKIAIVVDKIFADQGGKRLAPLGLGDDDQCMEDDFAAWRELLWPEMDQLLLDGDGPTAVSTPYAATVSEYRVVFHDPEDAPLEDDNWSNANGHAVYDAQHPCRANVAVRRELHTPASDRSCTHLVFEISGTGLAYGTGDHVGVYCENLSETVEEALRLLGLSPDTYFSIHNDK</sequence>
<keyword evidence="4" id="KW-0288">FMN</keyword>
<dbReference type="InterPro" id="IPR003097">
    <property type="entry name" value="CysJ-like_FAD-binding"/>
</dbReference>
<dbReference type="EMBL" id="JAQIZT010000018">
    <property type="protein sequence ID" value="KAJ6958795.1"/>
    <property type="molecule type" value="Genomic_DNA"/>
</dbReference>
<dbReference type="InterPro" id="IPR008254">
    <property type="entry name" value="Flavodoxin/NO_synth"/>
</dbReference>
<evidence type="ECO:0000256" key="4">
    <source>
        <dbReference type="ARBA" id="ARBA00022643"/>
    </source>
</evidence>
<gene>
    <name evidence="9" type="ORF">NC653_040429</name>
</gene>
<dbReference type="Pfam" id="PF00258">
    <property type="entry name" value="Flavodoxin_1"/>
    <property type="match status" value="1"/>
</dbReference>
<evidence type="ECO:0000313" key="10">
    <source>
        <dbReference type="Proteomes" id="UP001164929"/>
    </source>
</evidence>
<evidence type="ECO:0000256" key="3">
    <source>
        <dbReference type="ARBA" id="ARBA00022630"/>
    </source>
</evidence>
<keyword evidence="5" id="KW-0274">FAD</keyword>
<dbReference type="SUPFAM" id="SSF63380">
    <property type="entry name" value="Riboflavin synthase domain-like"/>
    <property type="match status" value="1"/>
</dbReference>
<dbReference type="SUPFAM" id="SSF52218">
    <property type="entry name" value="Flavoproteins"/>
    <property type="match status" value="1"/>
</dbReference>
<reference evidence="9 10" key="1">
    <citation type="journal article" date="2023" name="Mol. Ecol. Resour.">
        <title>Chromosome-level genome assembly of a triploid poplar Populus alba 'Berolinensis'.</title>
        <authorList>
            <person name="Chen S."/>
            <person name="Yu Y."/>
            <person name="Wang X."/>
            <person name="Wang S."/>
            <person name="Zhang T."/>
            <person name="Zhou Y."/>
            <person name="He R."/>
            <person name="Meng N."/>
            <person name="Wang Y."/>
            <person name="Liu W."/>
            <person name="Liu Z."/>
            <person name="Liu J."/>
            <person name="Guo Q."/>
            <person name="Huang H."/>
            <person name="Sederoff R.R."/>
            <person name="Wang G."/>
            <person name="Qu G."/>
            <person name="Chen S."/>
        </authorList>
    </citation>
    <scope>NUCLEOTIDE SEQUENCE [LARGE SCALE GENOMIC DNA]</scope>
    <source>
        <strain evidence="9">SC-2020</strain>
    </source>
</reference>
<evidence type="ECO:0000256" key="5">
    <source>
        <dbReference type="ARBA" id="ARBA00022827"/>
    </source>
</evidence>
<dbReference type="Gene3D" id="1.20.990.10">
    <property type="entry name" value="NADPH-cytochrome p450 Reductase, Chain A, domain 3"/>
    <property type="match status" value="1"/>
</dbReference>
<dbReference type="AlphaFoldDB" id="A0AAD6PRW3"/>
<name>A0AAD6PRW3_9ROSI</name>
<evidence type="ECO:0000259" key="8">
    <source>
        <dbReference type="PROSITE" id="PS50902"/>
    </source>
</evidence>
<keyword evidence="10" id="KW-1185">Reference proteome</keyword>
<dbReference type="InterPro" id="IPR023173">
    <property type="entry name" value="NADPH_Cyt_P450_Rdtase_alpha"/>
</dbReference>
<dbReference type="GO" id="GO:0003958">
    <property type="term" value="F:NADPH-hemoprotein reductase activity"/>
    <property type="evidence" value="ECO:0007669"/>
    <property type="project" value="TreeGrafter"/>
</dbReference>
<dbReference type="GO" id="GO:0005829">
    <property type="term" value="C:cytosol"/>
    <property type="evidence" value="ECO:0007669"/>
    <property type="project" value="TreeGrafter"/>
</dbReference>
<accession>A0AAD6PRW3</accession>
<dbReference type="GO" id="GO:0050660">
    <property type="term" value="F:flavin adenine dinucleotide binding"/>
    <property type="evidence" value="ECO:0007669"/>
    <property type="project" value="TreeGrafter"/>
</dbReference>
<comment type="caution">
    <text evidence="9">The sequence shown here is derived from an EMBL/GenBank/DDBJ whole genome shotgun (WGS) entry which is preliminary data.</text>
</comment>
<dbReference type="PRINTS" id="PR00369">
    <property type="entry name" value="FLAVODOXIN"/>
</dbReference>
<dbReference type="Proteomes" id="UP001164929">
    <property type="component" value="Chromosome 18"/>
</dbReference>
<dbReference type="PANTHER" id="PTHR19384:SF17">
    <property type="entry name" value="NADPH--CYTOCHROME P450 REDUCTASE"/>
    <property type="match status" value="1"/>
</dbReference>
<feature type="domain" description="Flavodoxin-like" evidence="8">
    <location>
        <begin position="77"/>
        <end position="225"/>
    </location>
</feature>
<dbReference type="Pfam" id="PF00667">
    <property type="entry name" value="FAD_binding_1"/>
    <property type="match status" value="1"/>
</dbReference>
<dbReference type="InterPro" id="IPR029039">
    <property type="entry name" value="Flavoprotein-like_sf"/>
</dbReference>